<evidence type="ECO:0000313" key="10">
    <source>
        <dbReference type="EMBL" id="PPQ31253.1"/>
    </source>
</evidence>
<dbReference type="RefSeq" id="WP_104520149.1">
    <property type="nucleotide sequence ID" value="NZ_NHRY01000194.1"/>
</dbReference>
<dbReference type="InterPro" id="IPR008927">
    <property type="entry name" value="6-PGluconate_DH-like_C_sf"/>
</dbReference>
<evidence type="ECO:0000256" key="2">
    <source>
        <dbReference type="ARBA" id="ARBA00022832"/>
    </source>
</evidence>
<reference evidence="10 11" key="1">
    <citation type="journal article" date="2018" name="Arch. Microbiol.">
        <title>New insights into the metabolic potential of the phototrophic purple bacterium Rhodopila globiformis DSM 161(T) from its draft genome sequence and evidence for a vanadium-dependent nitrogenase.</title>
        <authorList>
            <person name="Imhoff J.F."/>
            <person name="Rahn T."/>
            <person name="Kunzel S."/>
            <person name="Neulinger S.C."/>
        </authorList>
    </citation>
    <scope>NUCLEOTIDE SEQUENCE [LARGE SCALE GENOMIC DNA]</scope>
    <source>
        <strain evidence="10 11">DSM 161</strain>
    </source>
</reference>
<comment type="catalytic activity">
    <reaction evidence="7">
        <text>a (3S)-3-hydroxyacyl-CoA + NAD(+) = a 3-oxoacyl-CoA + NADH + H(+)</text>
        <dbReference type="Rhea" id="RHEA:22432"/>
        <dbReference type="ChEBI" id="CHEBI:15378"/>
        <dbReference type="ChEBI" id="CHEBI:57318"/>
        <dbReference type="ChEBI" id="CHEBI:57540"/>
        <dbReference type="ChEBI" id="CHEBI:57945"/>
        <dbReference type="ChEBI" id="CHEBI:90726"/>
        <dbReference type="EC" id="1.1.1.35"/>
    </reaction>
</comment>
<dbReference type="InterPro" id="IPR006108">
    <property type="entry name" value="3HC_DH_C"/>
</dbReference>
<evidence type="ECO:0000259" key="8">
    <source>
        <dbReference type="Pfam" id="PF00725"/>
    </source>
</evidence>
<dbReference type="Gene3D" id="3.90.226.10">
    <property type="entry name" value="2-enoyl-CoA Hydratase, Chain A, domain 1"/>
    <property type="match status" value="1"/>
</dbReference>
<evidence type="ECO:0000256" key="6">
    <source>
        <dbReference type="ARBA" id="ARBA00023098"/>
    </source>
</evidence>
<dbReference type="GO" id="GO:0003857">
    <property type="term" value="F:(3S)-3-hydroxyacyl-CoA dehydrogenase (NAD+) activity"/>
    <property type="evidence" value="ECO:0007669"/>
    <property type="project" value="UniProtKB-EC"/>
</dbReference>
<protein>
    <submittedName>
        <fullName evidence="10">3-hydroxyacyl-CoA dehydrogenase</fullName>
    </submittedName>
</protein>
<comment type="pathway">
    <text evidence="1">Lipid metabolism; fatty acid beta-oxidation.</text>
</comment>
<proteinExistence type="predicted"/>
<organism evidence="10 11">
    <name type="scientific">Rhodopila globiformis</name>
    <name type="common">Rhodopseudomonas globiformis</name>
    <dbReference type="NCBI Taxonomy" id="1071"/>
    <lineage>
        <taxon>Bacteria</taxon>
        <taxon>Pseudomonadati</taxon>
        <taxon>Pseudomonadota</taxon>
        <taxon>Alphaproteobacteria</taxon>
        <taxon>Acetobacterales</taxon>
        <taxon>Acetobacteraceae</taxon>
        <taxon>Rhodopila</taxon>
    </lineage>
</organism>
<name>A0A2S6N9G3_RHOGL</name>
<gene>
    <name evidence="10" type="ORF">CCS01_17700</name>
</gene>
<comment type="caution">
    <text evidence="10">The sequence shown here is derived from an EMBL/GenBank/DDBJ whole genome shotgun (WGS) entry which is preliminary data.</text>
</comment>
<dbReference type="PANTHER" id="PTHR48075">
    <property type="entry name" value="3-HYDROXYACYL-COA DEHYDROGENASE FAMILY PROTEIN"/>
    <property type="match status" value="1"/>
</dbReference>
<feature type="domain" description="3-hydroxyacyl-CoA dehydrogenase C-terminal" evidence="8">
    <location>
        <begin position="193"/>
        <end position="294"/>
    </location>
</feature>
<dbReference type="Pfam" id="PF02737">
    <property type="entry name" value="3HCDH_N"/>
    <property type="match status" value="1"/>
</dbReference>
<evidence type="ECO:0000256" key="4">
    <source>
        <dbReference type="ARBA" id="ARBA00023002"/>
    </source>
</evidence>
<dbReference type="OrthoDB" id="9803287at2"/>
<keyword evidence="3" id="KW-0442">Lipid degradation</keyword>
<feature type="domain" description="3-hydroxyacyl-CoA dehydrogenase NAD binding" evidence="9">
    <location>
        <begin position="8"/>
        <end position="190"/>
    </location>
</feature>
<dbReference type="InterPro" id="IPR029045">
    <property type="entry name" value="ClpP/crotonase-like_dom_sf"/>
</dbReference>
<feature type="domain" description="3-hydroxyacyl-CoA dehydrogenase C-terminal" evidence="8">
    <location>
        <begin position="346"/>
        <end position="398"/>
    </location>
</feature>
<dbReference type="SUPFAM" id="SSF48179">
    <property type="entry name" value="6-phosphogluconate dehydrogenase C-terminal domain-like"/>
    <property type="match status" value="2"/>
</dbReference>
<sequence length="775" mass="82805">MAAAIRRVGVIGAGTMGAGIAAQVANAGVPVALLDIVPPDATNRNVLAETALARLRKAEPAAFMHDAAAKLVTIGNLEDDLGKLADCDWIIEAVLERVDIKQALYRRLEAVHRPGCAISSNTSTIGLKLLTEGLSEAFRRDFLITHFFNPPRYMRLLEIVTGPETSPETVEAVTRFADVALGKSIVHCADSPGFIANRLGIYWLQLALTEAIDQGLTVEEADAIVGPPMGIPKTGVFGLMDLVGIDMGPLVNASMRAVLPKSDAFHRIDRDVPLVTRMIGQGLTGRKGKGGFYRLDRAAGGRAKQAIDLQTGDYRPERKPALPEIEAAGRDLRALLASPGKAGTYAFRVLAQTIAYAATLVPDVAESIADVDEAMRLGYAWTWGPFELADKLGTAWLVDQLAAQGMDVPALLRDAAGRSFYRVEAGKRQYLGTDGEYHDIVRAPGVLLLADIKLASKPVLRNASAALWDIGDGVACFEFTGKSNALDDKTIELLGQSIEVVRSRFKALVIYNEGSNFSLGANLGLALFAANIAAWGEIEKQIAAGQKTYKALKYAPFPVVAAPSGMALGGGCEIILHSDAVQAHAESYIGLVECGVGLVPGWGGCGEMLARWRAEPKLPRGPMPAPAKVFEGVSTADVSKSAHQAMEKHFLRPTDGITMNRDRLLADAKQRALGLVDGYKPPEPPTFVLPGPSGRAGLYSAALGFHRRGLATDHDLVVADALAEVLSGGDTDIIDTVDEQAMLDLERRAFMRLARTAPTLARIEHTLETGKPLRN</sequence>
<keyword evidence="4" id="KW-0560">Oxidoreductase</keyword>
<dbReference type="AlphaFoldDB" id="A0A2S6N9G3"/>
<dbReference type="GO" id="GO:0070403">
    <property type="term" value="F:NAD+ binding"/>
    <property type="evidence" value="ECO:0007669"/>
    <property type="project" value="InterPro"/>
</dbReference>
<keyword evidence="6" id="KW-0443">Lipid metabolism</keyword>
<evidence type="ECO:0000313" key="11">
    <source>
        <dbReference type="Proteomes" id="UP000239724"/>
    </source>
</evidence>
<dbReference type="SUPFAM" id="SSF52096">
    <property type="entry name" value="ClpP/crotonase"/>
    <property type="match status" value="1"/>
</dbReference>
<evidence type="ECO:0000256" key="3">
    <source>
        <dbReference type="ARBA" id="ARBA00022963"/>
    </source>
</evidence>
<dbReference type="UniPathway" id="UPA00659"/>
<dbReference type="CDD" id="cd06558">
    <property type="entry name" value="crotonase-like"/>
    <property type="match status" value="1"/>
</dbReference>
<dbReference type="Pfam" id="PF00725">
    <property type="entry name" value="3HCDH"/>
    <property type="match status" value="2"/>
</dbReference>
<dbReference type="Pfam" id="PF00378">
    <property type="entry name" value="ECH_1"/>
    <property type="match status" value="1"/>
</dbReference>
<dbReference type="Proteomes" id="UP000239724">
    <property type="component" value="Unassembled WGS sequence"/>
</dbReference>
<dbReference type="GO" id="GO:0006635">
    <property type="term" value="P:fatty acid beta-oxidation"/>
    <property type="evidence" value="ECO:0007669"/>
    <property type="project" value="UniProtKB-UniPathway"/>
</dbReference>
<evidence type="ECO:0000256" key="1">
    <source>
        <dbReference type="ARBA" id="ARBA00005005"/>
    </source>
</evidence>
<dbReference type="Gene3D" id="1.10.1040.50">
    <property type="match status" value="1"/>
</dbReference>
<accession>A0A2S6N9G3</accession>
<keyword evidence="11" id="KW-1185">Reference proteome</keyword>
<evidence type="ECO:0000256" key="5">
    <source>
        <dbReference type="ARBA" id="ARBA00023027"/>
    </source>
</evidence>
<keyword evidence="2" id="KW-0276">Fatty acid metabolism</keyword>
<keyword evidence="5" id="KW-0520">NAD</keyword>
<dbReference type="InterPro" id="IPR001753">
    <property type="entry name" value="Enoyl-CoA_hydra/iso"/>
</dbReference>
<dbReference type="InterPro" id="IPR006176">
    <property type="entry name" value="3-OHacyl-CoA_DH_NAD-bd"/>
</dbReference>
<dbReference type="InterPro" id="IPR036291">
    <property type="entry name" value="NAD(P)-bd_dom_sf"/>
</dbReference>
<dbReference type="Gene3D" id="3.40.50.720">
    <property type="entry name" value="NAD(P)-binding Rossmann-like Domain"/>
    <property type="match status" value="1"/>
</dbReference>
<evidence type="ECO:0000259" key="9">
    <source>
        <dbReference type="Pfam" id="PF02737"/>
    </source>
</evidence>
<dbReference type="PANTHER" id="PTHR48075:SF7">
    <property type="entry name" value="3-HYDROXYACYL-COA DEHYDROGENASE-RELATED"/>
    <property type="match status" value="1"/>
</dbReference>
<evidence type="ECO:0000256" key="7">
    <source>
        <dbReference type="ARBA" id="ARBA00049556"/>
    </source>
</evidence>
<dbReference type="EMBL" id="NHRY01000194">
    <property type="protein sequence ID" value="PPQ31253.1"/>
    <property type="molecule type" value="Genomic_DNA"/>
</dbReference>
<dbReference type="SUPFAM" id="SSF51735">
    <property type="entry name" value="NAD(P)-binding Rossmann-fold domains"/>
    <property type="match status" value="1"/>
</dbReference>